<dbReference type="CDD" id="cd02121">
    <property type="entry name" value="PA_GCPII_like"/>
    <property type="match status" value="1"/>
</dbReference>
<dbReference type="EMBL" id="JAVRRF010000020">
    <property type="protein sequence ID" value="KAK5055564.1"/>
    <property type="molecule type" value="Genomic_DNA"/>
</dbReference>
<keyword evidence="3" id="KW-0812">Transmembrane</keyword>
<proteinExistence type="inferred from homology"/>
<keyword evidence="3" id="KW-1133">Transmembrane helix</keyword>
<dbReference type="Proteomes" id="UP001345691">
    <property type="component" value="Unassembled WGS sequence"/>
</dbReference>
<name>A0ABR0J397_9EURO</name>
<evidence type="ECO:0000313" key="8">
    <source>
        <dbReference type="Proteomes" id="UP001345691"/>
    </source>
</evidence>
<sequence>MGDEKNPYKHLPIPPTYEEATSSRPASSQSRLGPEEISDDAERQGLLRGGNANYQPSTVESARPSLDSLDGIEHDGEEDVRREMQQMDLEDPRSDSSSNRSLLRYSLSKRFSNFTSSFSSFSLPSFRAYLPNISWPRINYQALDTNRVVIIGRLFGVFLIMGVLYILIASDVLSFTKSRMGMGQMYDPESIRIFVQNHMNDQGNMQKYLEHITNFPHVAGTEGNYVLGEWVMELFKSSDLEEVNMERFDVYLNYPRKDGRRIAIVEPEGLKWEAKIEEDQEQDYVFHGHSKSGDVTGPLVYANFGSKEDFKSLEDNGISVKDAIVLVRYYGSQGDRALKVKAAKLAGAAGCIIYSDPSQDGFVQGPTFPDGRFMPNDGVQRGAVSLMSWVVGDVLTPGWASTPANEDRLKPEDSLGLNKIPSIPISWNDAQHLLRAIKGKGKQMTETWKGVPETEYWTGDSDSPKVNLQNLQDEEVKQPIYNILGKLSGWEQPQKRIIVGNHRDAWCTGAADPGSGTAIMLEVIRIFGELRALGWRPLRSIEFASWDGEEYNLIGSTEHVENREAELRADGVAYLNVDVGVTGVDFHAAASPMYEQMLLHVLDRVGDPATGTSIGEIWKNDQKGLEGLGAGSDFVAFQDIVGVSSIDMSFKGQKFPYHSCYDNFQWMSKFGDPEWTYHKAMGEIWALMILELADRPLLPFDLSAYSSAVARYIDDLQSYAKSAPSASSQNTLDLTPLRVSSDYVAEQAKTFHNFDANWRDFVFGSGGFESSAMATARHDHNERMTHFETDLLDLSEGGGLVNRTQFKHVIFAPQAWSGYDEAYFPGIRDAIDAGDWVEAQHQVEKIAGILVDAASKLNA</sequence>
<feature type="region of interest" description="Disordered" evidence="2">
    <location>
        <begin position="1"/>
        <end position="72"/>
    </location>
</feature>
<dbReference type="PANTHER" id="PTHR10404:SF71">
    <property type="entry name" value="CARBOXYPEPTIDASE TRE2, PUTATIVE (AFU_ORTHOLOGUE AFUA_3G10650)-RELATED"/>
    <property type="match status" value="1"/>
</dbReference>
<evidence type="ECO:0000259" key="5">
    <source>
        <dbReference type="Pfam" id="PF04253"/>
    </source>
</evidence>
<evidence type="ECO:0000256" key="2">
    <source>
        <dbReference type="SAM" id="MobiDB-lite"/>
    </source>
</evidence>
<dbReference type="Gene3D" id="3.40.630.10">
    <property type="entry name" value="Zn peptidases"/>
    <property type="match status" value="1"/>
</dbReference>
<dbReference type="SUPFAM" id="SSF47672">
    <property type="entry name" value="Transferrin receptor-like dimerisation domain"/>
    <property type="match status" value="1"/>
</dbReference>
<evidence type="ECO:0000256" key="1">
    <source>
        <dbReference type="ARBA" id="ARBA00005634"/>
    </source>
</evidence>
<protein>
    <recommendedName>
        <fullName evidence="9">Glutamate carboxypeptidase Tre2</fullName>
    </recommendedName>
</protein>
<dbReference type="SUPFAM" id="SSF52025">
    <property type="entry name" value="PA domain"/>
    <property type="match status" value="1"/>
</dbReference>
<dbReference type="InterPro" id="IPR007484">
    <property type="entry name" value="Peptidase_M28"/>
</dbReference>
<evidence type="ECO:0000259" key="4">
    <source>
        <dbReference type="Pfam" id="PF02225"/>
    </source>
</evidence>
<evidence type="ECO:0000313" key="7">
    <source>
        <dbReference type="EMBL" id="KAK5055564.1"/>
    </source>
</evidence>
<dbReference type="InterPro" id="IPR003137">
    <property type="entry name" value="PA_domain"/>
</dbReference>
<evidence type="ECO:0008006" key="9">
    <source>
        <dbReference type="Google" id="ProtNLM"/>
    </source>
</evidence>
<dbReference type="Gene3D" id="3.50.30.30">
    <property type="match status" value="1"/>
</dbReference>
<dbReference type="Gene3D" id="1.20.930.40">
    <property type="entry name" value="Transferrin receptor-like, dimerisation domain"/>
    <property type="match status" value="1"/>
</dbReference>
<dbReference type="Pfam" id="PF04389">
    <property type="entry name" value="Peptidase_M28"/>
    <property type="match status" value="1"/>
</dbReference>
<dbReference type="CDD" id="cd08022">
    <property type="entry name" value="M28_PSMA_like"/>
    <property type="match status" value="1"/>
</dbReference>
<feature type="domain" description="PA" evidence="4">
    <location>
        <begin position="295"/>
        <end position="383"/>
    </location>
</feature>
<dbReference type="Pfam" id="PF04253">
    <property type="entry name" value="TFR_dimer"/>
    <property type="match status" value="1"/>
</dbReference>
<reference evidence="7 8" key="1">
    <citation type="submission" date="2023-08" db="EMBL/GenBank/DDBJ databases">
        <title>Black Yeasts Isolated from many extreme environments.</title>
        <authorList>
            <person name="Coleine C."/>
            <person name="Stajich J.E."/>
            <person name="Selbmann L."/>
        </authorList>
    </citation>
    <scope>NUCLEOTIDE SEQUENCE [LARGE SCALE GENOMIC DNA]</scope>
    <source>
        <strain evidence="7 8">CCFEE 6328</strain>
    </source>
</reference>
<dbReference type="Pfam" id="PF02225">
    <property type="entry name" value="PA"/>
    <property type="match status" value="1"/>
</dbReference>
<accession>A0ABR0J397</accession>
<feature type="domain" description="Transferrin receptor-like dimerisation" evidence="5">
    <location>
        <begin position="732"/>
        <end position="857"/>
    </location>
</feature>
<feature type="transmembrane region" description="Helical" evidence="3">
    <location>
        <begin position="150"/>
        <end position="175"/>
    </location>
</feature>
<keyword evidence="8" id="KW-1185">Reference proteome</keyword>
<gene>
    <name evidence="7" type="ORF">LTR69_008397</name>
</gene>
<feature type="compositionally biased region" description="Polar residues" evidence="2">
    <location>
        <begin position="19"/>
        <end position="31"/>
    </location>
</feature>
<dbReference type="SUPFAM" id="SSF53187">
    <property type="entry name" value="Zn-dependent exopeptidases"/>
    <property type="match status" value="1"/>
</dbReference>
<dbReference type="PANTHER" id="PTHR10404">
    <property type="entry name" value="N-ACETYLATED-ALPHA-LINKED ACIDIC DIPEPTIDASE"/>
    <property type="match status" value="1"/>
</dbReference>
<comment type="caution">
    <text evidence="7">The sequence shown here is derived from an EMBL/GenBank/DDBJ whole genome shotgun (WGS) entry which is preliminary data.</text>
</comment>
<evidence type="ECO:0000256" key="3">
    <source>
        <dbReference type="SAM" id="Phobius"/>
    </source>
</evidence>
<dbReference type="InterPro" id="IPR007365">
    <property type="entry name" value="TFR-like_dimer_dom"/>
</dbReference>
<keyword evidence="3" id="KW-0472">Membrane</keyword>
<evidence type="ECO:0000259" key="6">
    <source>
        <dbReference type="Pfam" id="PF04389"/>
    </source>
</evidence>
<dbReference type="InterPro" id="IPR036757">
    <property type="entry name" value="TFR-like_dimer_dom_sf"/>
</dbReference>
<organism evidence="7 8">
    <name type="scientific">Exophiala sideris</name>
    <dbReference type="NCBI Taxonomy" id="1016849"/>
    <lineage>
        <taxon>Eukaryota</taxon>
        <taxon>Fungi</taxon>
        <taxon>Dikarya</taxon>
        <taxon>Ascomycota</taxon>
        <taxon>Pezizomycotina</taxon>
        <taxon>Eurotiomycetes</taxon>
        <taxon>Chaetothyriomycetidae</taxon>
        <taxon>Chaetothyriales</taxon>
        <taxon>Herpotrichiellaceae</taxon>
        <taxon>Exophiala</taxon>
    </lineage>
</organism>
<dbReference type="InterPro" id="IPR039373">
    <property type="entry name" value="Peptidase_M28B"/>
</dbReference>
<comment type="similarity">
    <text evidence="1">Belongs to the peptidase M28 family. M28B subfamily.</text>
</comment>
<dbReference type="InterPro" id="IPR046450">
    <property type="entry name" value="PA_dom_sf"/>
</dbReference>
<feature type="domain" description="Peptidase M28" evidence="6">
    <location>
        <begin position="482"/>
        <end position="667"/>
    </location>
</feature>